<dbReference type="STRING" id="1618484.UR56_C0026G0004"/>
<dbReference type="EMBL" id="LBPR01000026">
    <property type="protein sequence ID" value="KKP60296.1"/>
    <property type="molecule type" value="Genomic_DNA"/>
</dbReference>
<dbReference type="Proteomes" id="UP000034004">
    <property type="component" value="Unassembled WGS sequence"/>
</dbReference>
<dbReference type="AlphaFoldDB" id="A0A0G0B9A8"/>
<evidence type="ECO:0000313" key="3">
    <source>
        <dbReference type="Proteomes" id="UP000034004"/>
    </source>
</evidence>
<proteinExistence type="predicted"/>
<keyword evidence="1" id="KW-0812">Transmembrane</keyword>
<keyword evidence="1" id="KW-1133">Transmembrane helix</keyword>
<gene>
    <name evidence="2" type="ORF">UR56_C0026G0004</name>
</gene>
<keyword evidence="1" id="KW-0472">Membrane</keyword>
<sequence>MKNKIKPFIKRLIKENIYYIIGNVFIFILIIITVKIGITEITKYKTKIASLELENIQLMNKVTLMNSSIPVSEKLDEDVKFLNTLIPDVEDYFSIIYALENLSQKSNFIITSYVVNVGTSTSEKLRMKVTGIGDSKSFIDFLKDYNFSGGRLITSDKVQLDPNFSGSIIIDLTFYNKKTEVANKLEKSPNSNIFKELESLKAKVNFSFDNNSGLSSPSLDYPKKSNPF</sequence>
<protein>
    <recommendedName>
        <fullName evidence="4">Fimbrial assembly family protein</fullName>
    </recommendedName>
</protein>
<organism evidence="2 3">
    <name type="scientific">Candidatus Roizmanbacteria bacterium GW2011_GWC2_34_23</name>
    <dbReference type="NCBI Taxonomy" id="1618484"/>
    <lineage>
        <taxon>Bacteria</taxon>
        <taxon>Candidatus Roizmaniibacteriota</taxon>
    </lineage>
</organism>
<accession>A0A0G0B9A8</accession>
<name>A0A0G0B9A8_9BACT</name>
<evidence type="ECO:0000313" key="2">
    <source>
        <dbReference type="EMBL" id="KKP60296.1"/>
    </source>
</evidence>
<comment type="caution">
    <text evidence="2">The sequence shown here is derived from an EMBL/GenBank/DDBJ whole genome shotgun (WGS) entry which is preliminary data.</text>
</comment>
<feature type="transmembrane region" description="Helical" evidence="1">
    <location>
        <begin position="17"/>
        <end position="38"/>
    </location>
</feature>
<evidence type="ECO:0000256" key="1">
    <source>
        <dbReference type="SAM" id="Phobius"/>
    </source>
</evidence>
<evidence type="ECO:0008006" key="4">
    <source>
        <dbReference type="Google" id="ProtNLM"/>
    </source>
</evidence>
<reference evidence="2 3" key="1">
    <citation type="journal article" date="2015" name="Nature">
        <title>rRNA introns, odd ribosomes, and small enigmatic genomes across a large radiation of phyla.</title>
        <authorList>
            <person name="Brown C.T."/>
            <person name="Hug L.A."/>
            <person name="Thomas B.C."/>
            <person name="Sharon I."/>
            <person name="Castelle C.J."/>
            <person name="Singh A."/>
            <person name="Wilkins M.J."/>
            <person name="Williams K.H."/>
            <person name="Banfield J.F."/>
        </authorList>
    </citation>
    <scope>NUCLEOTIDE SEQUENCE [LARGE SCALE GENOMIC DNA]</scope>
</reference>